<evidence type="ECO:0000256" key="1">
    <source>
        <dbReference type="ARBA" id="ARBA00005790"/>
    </source>
</evidence>
<dbReference type="PANTHER" id="PTHR23117">
    <property type="entry name" value="GUANYLATE KINASE-RELATED"/>
    <property type="match status" value="1"/>
</dbReference>
<reference evidence="5 6" key="1">
    <citation type="submission" date="2019-08" db="EMBL/GenBank/DDBJ databases">
        <title>Highly reduced genomes of protist endosymbionts show evolutionary convergence.</title>
        <authorList>
            <person name="George E."/>
            <person name="Husnik F."/>
            <person name="Tashyreva D."/>
            <person name="Prokopchuk G."/>
            <person name="Horak A."/>
            <person name="Kwong W.K."/>
            <person name="Lukes J."/>
            <person name="Keeling P.J."/>
        </authorList>
    </citation>
    <scope>NUCLEOTIDE SEQUENCE [LARGE SCALE GENOMIC DNA]</scope>
    <source>
        <strain evidence="5">1605</strain>
    </source>
</reference>
<dbReference type="InterPro" id="IPR008144">
    <property type="entry name" value="Guanylate_kin-like_dom"/>
</dbReference>
<dbReference type="InterPro" id="IPR027417">
    <property type="entry name" value="P-loop_NTPase"/>
</dbReference>
<dbReference type="InterPro" id="IPR008145">
    <property type="entry name" value="GK/Ca_channel_bsu"/>
</dbReference>
<dbReference type="AlphaFoldDB" id="A0A5C0UCZ8"/>
<dbReference type="Proteomes" id="UP000325155">
    <property type="component" value="Chromosome"/>
</dbReference>
<dbReference type="PANTHER" id="PTHR23117:SF13">
    <property type="entry name" value="GUANYLATE KINASE"/>
    <property type="match status" value="1"/>
</dbReference>
<sequence length="182" mass="21174">MISMKKIVVLVGPSGSGKTSLANALSSKGFYKPVTCTTRCKRHNEKNGIDYFFISEEEFINKKYNQELVDYDYVFGTWYGVERAEFQKNDSNIVMPATFKGVSNLKSHFDNVRSVFLNPPNENVLMERMRERMMCEKLINDRILNIRDEMRNMEKCDYVISTDQDLDASCTDLERILCLKNF</sequence>
<keyword evidence="6" id="KW-1185">Reference proteome</keyword>
<dbReference type="PROSITE" id="PS00856">
    <property type="entry name" value="GUANYLATE_KINASE_1"/>
    <property type="match status" value="1"/>
</dbReference>
<dbReference type="PROSITE" id="PS50052">
    <property type="entry name" value="GUANYLATE_KINASE_2"/>
    <property type="match status" value="1"/>
</dbReference>
<dbReference type="CDD" id="cd00071">
    <property type="entry name" value="GMPK"/>
    <property type="match status" value="1"/>
</dbReference>
<protein>
    <recommendedName>
        <fullName evidence="4">Guanylate kinase-like domain-containing protein</fullName>
    </recommendedName>
</protein>
<dbReference type="SMART" id="SM00072">
    <property type="entry name" value="GuKc"/>
    <property type="match status" value="1"/>
</dbReference>
<comment type="similarity">
    <text evidence="1">Belongs to the guanylate kinase family.</text>
</comment>
<organism evidence="5 6">
    <name type="scientific">Candidatus Cytomitobacter indipagum</name>
    <dbReference type="NCBI Taxonomy" id="2601575"/>
    <lineage>
        <taxon>Bacteria</taxon>
        <taxon>Pseudomonadati</taxon>
        <taxon>Pseudomonadota</taxon>
        <taxon>Alphaproteobacteria</taxon>
        <taxon>Holosporales</taxon>
        <taxon>Holosporaceae</taxon>
        <taxon>Candidatus Cytomitobacter</taxon>
    </lineage>
</organism>
<feature type="domain" description="Guanylate kinase-like" evidence="4">
    <location>
        <begin position="5"/>
        <end position="178"/>
    </location>
</feature>
<evidence type="ECO:0000259" key="4">
    <source>
        <dbReference type="PROSITE" id="PS50052"/>
    </source>
</evidence>
<evidence type="ECO:0000256" key="2">
    <source>
        <dbReference type="ARBA" id="ARBA00022679"/>
    </source>
</evidence>
<evidence type="ECO:0000313" key="5">
    <source>
        <dbReference type="EMBL" id="QEK37848.1"/>
    </source>
</evidence>
<gene>
    <name evidence="5" type="ORF">FZC35_00395</name>
</gene>
<evidence type="ECO:0000313" key="6">
    <source>
        <dbReference type="Proteomes" id="UP000325155"/>
    </source>
</evidence>
<dbReference type="SUPFAM" id="SSF52540">
    <property type="entry name" value="P-loop containing nucleoside triphosphate hydrolases"/>
    <property type="match status" value="1"/>
</dbReference>
<dbReference type="Pfam" id="PF00625">
    <property type="entry name" value="Guanylate_kin"/>
    <property type="match status" value="1"/>
</dbReference>
<name>A0A5C0UCZ8_9PROT</name>
<dbReference type="EMBL" id="CP043315">
    <property type="protein sequence ID" value="QEK37848.1"/>
    <property type="molecule type" value="Genomic_DNA"/>
</dbReference>
<accession>A0A5C0UCZ8</accession>
<dbReference type="GO" id="GO:0005829">
    <property type="term" value="C:cytosol"/>
    <property type="evidence" value="ECO:0007669"/>
    <property type="project" value="TreeGrafter"/>
</dbReference>
<dbReference type="OrthoDB" id="9808150at2"/>
<evidence type="ECO:0000256" key="3">
    <source>
        <dbReference type="ARBA" id="ARBA00022777"/>
    </source>
</evidence>
<keyword evidence="3" id="KW-0418">Kinase</keyword>
<proteinExistence type="inferred from homology"/>
<dbReference type="Gene3D" id="3.40.50.300">
    <property type="entry name" value="P-loop containing nucleotide triphosphate hydrolases"/>
    <property type="match status" value="1"/>
</dbReference>
<dbReference type="KEGG" id="cip:FZC35_00395"/>
<dbReference type="GO" id="GO:0004385">
    <property type="term" value="F:GMP kinase activity"/>
    <property type="evidence" value="ECO:0007669"/>
    <property type="project" value="TreeGrafter"/>
</dbReference>
<dbReference type="InterPro" id="IPR020590">
    <property type="entry name" value="Guanylate_kinase_CS"/>
</dbReference>
<keyword evidence="2" id="KW-0808">Transferase</keyword>